<sequence>MSPETTPEFLVTGAGAIGWTVAAQLADQGHTVTVLTRSGSGPKHPLVRRVRADVSDPAQLAAHFDGVRAVFHCIHGSAYTERAWRAELPRAERTVLDAAEKAGAVVVFPESLYSYSRPDQVMREDSPRDARGGKRGVRTELLTARAAHSAHTVSVVGSDYFGPRALGAHAGERMVPKVMAGKSVQVIGSTEQPHSFTYVPDFAAAMIAAARNEALWNRVLHAPTGPAVTQREMAQAFATAAGAPAAKVSTIPGWLMKGLGLAMESIRELNETSYQFTGPFVMDSSVSEELLGLAPTPLEQAAKETVDWWRGRP</sequence>
<accession>A0ABT9ISG2</accession>
<evidence type="ECO:0000313" key="3">
    <source>
        <dbReference type="Proteomes" id="UP001232725"/>
    </source>
</evidence>
<organism evidence="2 3">
    <name type="scientific">Arthrobacter horti</name>
    <dbReference type="NCBI Taxonomy" id="3068273"/>
    <lineage>
        <taxon>Bacteria</taxon>
        <taxon>Bacillati</taxon>
        <taxon>Actinomycetota</taxon>
        <taxon>Actinomycetes</taxon>
        <taxon>Micrococcales</taxon>
        <taxon>Micrococcaceae</taxon>
        <taxon>Arthrobacter</taxon>
    </lineage>
</organism>
<dbReference type="SUPFAM" id="SSF51735">
    <property type="entry name" value="NAD(P)-binding Rossmann-fold domains"/>
    <property type="match status" value="1"/>
</dbReference>
<dbReference type="InterPro" id="IPR051783">
    <property type="entry name" value="NAD(P)-dependent_oxidoreduct"/>
</dbReference>
<dbReference type="Proteomes" id="UP001232725">
    <property type="component" value="Unassembled WGS sequence"/>
</dbReference>
<dbReference type="InterPro" id="IPR036291">
    <property type="entry name" value="NAD(P)-bd_dom_sf"/>
</dbReference>
<proteinExistence type="predicted"/>
<dbReference type="Pfam" id="PF01370">
    <property type="entry name" value="Epimerase"/>
    <property type="match status" value="1"/>
</dbReference>
<dbReference type="RefSeq" id="WP_305997508.1">
    <property type="nucleotide sequence ID" value="NZ_JAVALS010000015.1"/>
</dbReference>
<dbReference type="PANTHER" id="PTHR48079">
    <property type="entry name" value="PROTEIN YEEZ"/>
    <property type="match status" value="1"/>
</dbReference>
<dbReference type="EMBL" id="JAVALS010000015">
    <property type="protein sequence ID" value="MDP5228462.1"/>
    <property type="molecule type" value="Genomic_DNA"/>
</dbReference>
<evidence type="ECO:0000313" key="2">
    <source>
        <dbReference type="EMBL" id="MDP5228462.1"/>
    </source>
</evidence>
<feature type="domain" description="NAD-dependent epimerase/dehydratase" evidence="1">
    <location>
        <begin position="10"/>
        <end position="212"/>
    </location>
</feature>
<evidence type="ECO:0000259" key="1">
    <source>
        <dbReference type="Pfam" id="PF01370"/>
    </source>
</evidence>
<protein>
    <submittedName>
        <fullName evidence="2">NAD-dependent epimerase/dehydratase family protein</fullName>
    </submittedName>
</protein>
<dbReference type="PANTHER" id="PTHR48079:SF6">
    <property type="entry name" value="NAD(P)-BINDING DOMAIN-CONTAINING PROTEIN-RELATED"/>
    <property type="match status" value="1"/>
</dbReference>
<dbReference type="InterPro" id="IPR001509">
    <property type="entry name" value="Epimerase_deHydtase"/>
</dbReference>
<comment type="caution">
    <text evidence="2">The sequence shown here is derived from an EMBL/GenBank/DDBJ whole genome shotgun (WGS) entry which is preliminary data.</text>
</comment>
<gene>
    <name evidence="2" type="ORF">Q9R02_14965</name>
</gene>
<keyword evidence="3" id="KW-1185">Reference proteome</keyword>
<name>A0ABT9ISG2_9MICC</name>
<reference evidence="2 3" key="1">
    <citation type="submission" date="2023-08" db="EMBL/GenBank/DDBJ databases">
        <title>Arthrobacter horti sp. nov., isolated from forest soil.</title>
        <authorList>
            <person name="Park M."/>
        </authorList>
    </citation>
    <scope>NUCLEOTIDE SEQUENCE [LARGE SCALE GENOMIC DNA]</scope>
    <source>
        <strain evidence="2 3">YJM1</strain>
    </source>
</reference>
<dbReference type="Gene3D" id="3.40.50.720">
    <property type="entry name" value="NAD(P)-binding Rossmann-like Domain"/>
    <property type="match status" value="1"/>
</dbReference>